<dbReference type="Gene3D" id="3.90.220.20">
    <property type="entry name" value="DNA methylase specificity domains"/>
    <property type="match status" value="1"/>
</dbReference>
<keyword evidence="2" id="KW-0680">Restriction system</keyword>
<protein>
    <recommendedName>
        <fullName evidence="5">Type I restriction modification DNA specificity domain-containing protein</fullName>
    </recommendedName>
</protein>
<dbReference type="PANTHER" id="PTHR30408:SF12">
    <property type="entry name" value="TYPE I RESTRICTION ENZYME MJAVIII SPECIFICITY SUBUNIT"/>
    <property type="match status" value="1"/>
</dbReference>
<gene>
    <name evidence="6" type="ORF">CFR72_14615</name>
</gene>
<reference evidence="6 7" key="1">
    <citation type="submission" date="2017-07" db="EMBL/GenBank/DDBJ databases">
        <title>A draft genome sequence of Gluconacetobacter entanii LTH 4560.</title>
        <authorList>
            <person name="Skraban J."/>
            <person name="Cleenwerck I."/>
            <person name="Vandamme P."/>
            <person name="Trcek J."/>
        </authorList>
    </citation>
    <scope>NUCLEOTIDE SEQUENCE [LARGE SCALE GENOMIC DNA]</scope>
    <source>
        <strain evidence="6 7">LTH 4560</strain>
    </source>
</reference>
<dbReference type="GO" id="GO:0009307">
    <property type="term" value="P:DNA restriction-modification system"/>
    <property type="evidence" value="ECO:0007669"/>
    <property type="project" value="UniProtKB-KW"/>
</dbReference>
<dbReference type="InterPro" id="IPR052021">
    <property type="entry name" value="Type-I_RS_S_subunit"/>
</dbReference>
<dbReference type="SUPFAM" id="SSF116734">
    <property type="entry name" value="DNA methylase specificity domain"/>
    <property type="match status" value="1"/>
</dbReference>
<dbReference type="Pfam" id="PF01420">
    <property type="entry name" value="Methylase_S"/>
    <property type="match status" value="1"/>
</dbReference>
<dbReference type="AlphaFoldDB" id="A0A318Q896"/>
<evidence type="ECO:0000256" key="1">
    <source>
        <dbReference type="ARBA" id="ARBA00010923"/>
    </source>
</evidence>
<organism evidence="6 7">
    <name type="scientific">Gluconacetobacter entanii</name>
    <dbReference type="NCBI Taxonomy" id="108528"/>
    <lineage>
        <taxon>Bacteria</taxon>
        <taxon>Pseudomonadati</taxon>
        <taxon>Pseudomonadota</taxon>
        <taxon>Alphaproteobacteria</taxon>
        <taxon>Acetobacterales</taxon>
        <taxon>Acetobacteraceae</taxon>
        <taxon>Gluconacetobacter</taxon>
    </lineage>
</organism>
<dbReference type="Proteomes" id="UP000248301">
    <property type="component" value="Unassembled WGS sequence"/>
</dbReference>
<dbReference type="EMBL" id="NKUF01000055">
    <property type="protein sequence ID" value="PYD61365.1"/>
    <property type="molecule type" value="Genomic_DNA"/>
</dbReference>
<comment type="similarity">
    <text evidence="1">Belongs to the type-I restriction system S methylase family.</text>
</comment>
<keyword evidence="3" id="KW-0238">DNA-binding</keyword>
<evidence type="ECO:0000256" key="3">
    <source>
        <dbReference type="ARBA" id="ARBA00023125"/>
    </source>
</evidence>
<evidence type="ECO:0000313" key="7">
    <source>
        <dbReference type="Proteomes" id="UP000248301"/>
    </source>
</evidence>
<evidence type="ECO:0000256" key="4">
    <source>
        <dbReference type="SAM" id="MobiDB-lite"/>
    </source>
</evidence>
<comment type="caution">
    <text evidence="6">The sequence shown here is derived from an EMBL/GenBank/DDBJ whole genome shotgun (WGS) entry which is preliminary data.</text>
</comment>
<dbReference type="InterPro" id="IPR000055">
    <property type="entry name" value="Restrct_endonuc_typeI_TRD"/>
</dbReference>
<sequence>MGEISRITTGSTPPTKNESFYYGDILFITPADLGENKYVTQTERTLSSLGAECTRLIPKGSVLFSCIGTIGKIGINKEDSATNQQINSLFPNENNNSDFIYYSLILYKPSINNLASKQAVPIINKKRFQMFQFSSHLSPNRRRSRRSSRRGIVRLRERKSFWPTASSRKKPSCSNSSQAKNACRGSRGNGRKSL</sequence>
<feature type="domain" description="Type I restriction modification DNA specificity" evidence="5">
    <location>
        <begin position="2"/>
        <end position="132"/>
    </location>
</feature>
<proteinExistence type="inferred from homology"/>
<evidence type="ECO:0000256" key="2">
    <source>
        <dbReference type="ARBA" id="ARBA00022747"/>
    </source>
</evidence>
<evidence type="ECO:0000259" key="5">
    <source>
        <dbReference type="Pfam" id="PF01420"/>
    </source>
</evidence>
<dbReference type="GO" id="GO:0003677">
    <property type="term" value="F:DNA binding"/>
    <property type="evidence" value="ECO:0007669"/>
    <property type="project" value="UniProtKB-KW"/>
</dbReference>
<accession>A0A318Q896</accession>
<feature type="region of interest" description="Disordered" evidence="4">
    <location>
        <begin position="160"/>
        <end position="194"/>
    </location>
</feature>
<name>A0A318Q896_9PROT</name>
<dbReference type="InterPro" id="IPR044946">
    <property type="entry name" value="Restrct_endonuc_typeI_TRD_sf"/>
</dbReference>
<evidence type="ECO:0000313" key="6">
    <source>
        <dbReference type="EMBL" id="PYD61365.1"/>
    </source>
</evidence>
<dbReference type="PANTHER" id="PTHR30408">
    <property type="entry name" value="TYPE-1 RESTRICTION ENZYME ECOKI SPECIFICITY PROTEIN"/>
    <property type="match status" value="1"/>
</dbReference>